<keyword evidence="2" id="KW-1185">Reference proteome</keyword>
<dbReference type="EMBL" id="LN829119">
    <property type="protein sequence ID" value="CPR16201.1"/>
    <property type="molecule type" value="Genomic_DNA"/>
</dbReference>
<evidence type="ECO:0000313" key="1">
    <source>
        <dbReference type="EMBL" id="CPR16201.1"/>
    </source>
</evidence>
<accession>A0A0D6JCC8</accession>
<dbReference type="OrthoDB" id="7855496at2"/>
<protein>
    <submittedName>
        <fullName evidence="1">Uncharacterized protein</fullName>
    </submittedName>
</protein>
<dbReference type="AlphaFoldDB" id="A0A0D6JCC8"/>
<dbReference type="KEGG" id="fiy:BN1229_v1_0699"/>
<organism evidence="1 2">
    <name type="scientific">Candidatus Filomicrobium marinum</name>
    <dbReference type="NCBI Taxonomy" id="1608628"/>
    <lineage>
        <taxon>Bacteria</taxon>
        <taxon>Pseudomonadati</taxon>
        <taxon>Pseudomonadota</taxon>
        <taxon>Alphaproteobacteria</taxon>
        <taxon>Hyphomicrobiales</taxon>
        <taxon>Hyphomicrobiaceae</taxon>
        <taxon>Filomicrobium</taxon>
    </lineage>
</organism>
<evidence type="ECO:0000313" key="2">
    <source>
        <dbReference type="Proteomes" id="UP000033187"/>
    </source>
</evidence>
<name>A0A0D6JCC8_9HYPH</name>
<dbReference type="Proteomes" id="UP000033187">
    <property type="component" value="Chromosome 1"/>
</dbReference>
<proteinExistence type="predicted"/>
<dbReference type="RefSeq" id="WP_046476615.1">
    <property type="nucleotide sequence ID" value="NZ_LN829118.1"/>
</dbReference>
<sequence>MQPKPARELVTFTWRSVTARISVIRNHRIDGWTLIRIRVTNPPHAPLPFAVNGYRTHGIDDDELDAAGDVVPFLTAWANRDAENPAYALAVAKWRQRDLFGDR</sequence>
<reference evidence="2" key="1">
    <citation type="submission" date="2015-02" db="EMBL/GenBank/DDBJ databases">
        <authorList>
            <person name="Chooi Y.-H."/>
        </authorList>
    </citation>
    <scope>NUCLEOTIDE SEQUENCE [LARGE SCALE GENOMIC DNA]</scope>
    <source>
        <strain evidence="2">strain Y</strain>
    </source>
</reference>
<dbReference type="KEGG" id="fil:BN1229_v1_0696"/>
<gene>
    <name evidence="1" type="ORF">YBN1229_v1_0699</name>
</gene>